<reference evidence="1 2" key="1">
    <citation type="submission" date="2019-02" db="EMBL/GenBank/DDBJ databases">
        <title>Deep-cultivation of Planctomycetes and their phenomic and genomic characterization uncovers novel biology.</title>
        <authorList>
            <person name="Wiegand S."/>
            <person name="Jogler M."/>
            <person name="Boedeker C."/>
            <person name="Pinto D."/>
            <person name="Vollmers J."/>
            <person name="Rivas-Marin E."/>
            <person name="Kohn T."/>
            <person name="Peeters S.H."/>
            <person name="Heuer A."/>
            <person name="Rast P."/>
            <person name="Oberbeckmann S."/>
            <person name="Bunk B."/>
            <person name="Jeske O."/>
            <person name="Meyerdierks A."/>
            <person name="Storesund J.E."/>
            <person name="Kallscheuer N."/>
            <person name="Luecker S."/>
            <person name="Lage O.M."/>
            <person name="Pohl T."/>
            <person name="Merkel B.J."/>
            <person name="Hornburger P."/>
            <person name="Mueller R.-W."/>
            <person name="Bruemmer F."/>
            <person name="Labrenz M."/>
            <person name="Spormann A.M."/>
            <person name="Op Den Camp H."/>
            <person name="Overmann J."/>
            <person name="Amann R."/>
            <person name="Jetten M.S.M."/>
            <person name="Mascher T."/>
            <person name="Medema M.H."/>
            <person name="Devos D.P."/>
            <person name="Kaster A.-K."/>
            <person name="Ovreas L."/>
            <person name="Rohde M."/>
            <person name="Galperin M.Y."/>
            <person name="Jogler C."/>
        </authorList>
    </citation>
    <scope>NUCLEOTIDE SEQUENCE [LARGE SCALE GENOMIC DNA]</scope>
    <source>
        <strain evidence="1 2">Poly51</strain>
    </source>
</reference>
<evidence type="ECO:0000313" key="1">
    <source>
        <dbReference type="EMBL" id="TWU60263.1"/>
    </source>
</evidence>
<sequence>MSNPSLPIDPSSDKPTAEVPSFGCIVYVKRDVNGGVVARVANLDGISVVASTERDALAKIVPEFKQRVRDGLASGQPIAWIDPPLPMESDEQKRFLPTHL</sequence>
<evidence type="ECO:0000313" key="2">
    <source>
        <dbReference type="Proteomes" id="UP000318288"/>
    </source>
</evidence>
<dbReference type="EMBL" id="SJPW01000001">
    <property type="protein sequence ID" value="TWU60263.1"/>
    <property type="molecule type" value="Genomic_DNA"/>
</dbReference>
<accession>A0A5C6FI58</accession>
<comment type="caution">
    <text evidence="1">The sequence shown here is derived from an EMBL/GenBank/DDBJ whole genome shotgun (WGS) entry which is preliminary data.</text>
</comment>
<organism evidence="1 2">
    <name type="scientific">Rubripirellula tenax</name>
    <dbReference type="NCBI Taxonomy" id="2528015"/>
    <lineage>
        <taxon>Bacteria</taxon>
        <taxon>Pseudomonadati</taxon>
        <taxon>Planctomycetota</taxon>
        <taxon>Planctomycetia</taxon>
        <taxon>Pirellulales</taxon>
        <taxon>Pirellulaceae</taxon>
        <taxon>Rubripirellula</taxon>
    </lineage>
</organism>
<name>A0A5C6FI58_9BACT</name>
<dbReference type="OrthoDB" id="283927at2"/>
<gene>
    <name evidence="1" type="ORF">Poly51_05380</name>
</gene>
<dbReference type="AlphaFoldDB" id="A0A5C6FI58"/>
<dbReference type="Proteomes" id="UP000318288">
    <property type="component" value="Unassembled WGS sequence"/>
</dbReference>
<keyword evidence="2" id="KW-1185">Reference proteome</keyword>
<protein>
    <submittedName>
        <fullName evidence="1">Uncharacterized protein</fullName>
    </submittedName>
</protein>
<dbReference type="RefSeq" id="WP_146453929.1">
    <property type="nucleotide sequence ID" value="NZ_SJPW01000001.1"/>
</dbReference>
<proteinExistence type="predicted"/>